<evidence type="ECO:0000313" key="9">
    <source>
        <dbReference type="EMBL" id="CAH2060197.1"/>
    </source>
</evidence>
<organism evidence="9 10">
    <name type="scientific">Thlaspi arvense</name>
    <name type="common">Field penny-cress</name>
    <dbReference type="NCBI Taxonomy" id="13288"/>
    <lineage>
        <taxon>Eukaryota</taxon>
        <taxon>Viridiplantae</taxon>
        <taxon>Streptophyta</taxon>
        <taxon>Embryophyta</taxon>
        <taxon>Tracheophyta</taxon>
        <taxon>Spermatophyta</taxon>
        <taxon>Magnoliopsida</taxon>
        <taxon>eudicotyledons</taxon>
        <taxon>Gunneridae</taxon>
        <taxon>Pentapetalae</taxon>
        <taxon>rosids</taxon>
        <taxon>malvids</taxon>
        <taxon>Brassicales</taxon>
        <taxon>Brassicaceae</taxon>
        <taxon>Thlaspideae</taxon>
        <taxon>Thlaspi</taxon>
    </lineage>
</organism>
<dbReference type="PANTHER" id="PTHR11062:SF282">
    <property type="entry name" value="XYLOGLUCAN GALACTOSYLTRANSFERASE GT11-RELATED"/>
    <property type="match status" value="1"/>
</dbReference>
<dbReference type="EMBL" id="OU466860">
    <property type="protein sequence ID" value="CAH2060197.1"/>
    <property type="molecule type" value="Genomic_DNA"/>
</dbReference>
<evidence type="ECO:0000256" key="4">
    <source>
        <dbReference type="ARBA" id="ARBA00022679"/>
    </source>
</evidence>
<protein>
    <recommendedName>
        <fullName evidence="8">Exostosin GT47 domain-containing protein</fullName>
    </recommendedName>
</protein>
<dbReference type="GO" id="GO:0016757">
    <property type="term" value="F:glycosyltransferase activity"/>
    <property type="evidence" value="ECO:0007669"/>
    <property type="project" value="UniProtKB-KW"/>
</dbReference>
<name>A0AAU9S8E3_THLAR</name>
<evidence type="ECO:0000256" key="1">
    <source>
        <dbReference type="ARBA" id="ARBA00004323"/>
    </source>
</evidence>
<feature type="compositionally biased region" description="Basic residues" evidence="7">
    <location>
        <begin position="134"/>
        <end position="148"/>
    </location>
</feature>
<keyword evidence="6" id="KW-0333">Golgi apparatus</keyword>
<dbReference type="AlphaFoldDB" id="A0AAU9S8E3"/>
<feature type="compositionally biased region" description="Basic and acidic residues" evidence="7">
    <location>
        <begin position="175"/>
        <end position="186"/>
    </location>
</feature>
<dbReference type="GO" id="GO:0000139">
    <property type="term" value="C:Golgi membrane"/>
    <property type="evidence" value="ECO:0007669"/>
    <property type="project" value="UniProtKB-SubCell"/>
</dbReference>
<dbReference type="InterPro" id="IPR004263">
    <property type="entry name" value="Exostosin"/>
</dbReference>
<evidence type="ECO:0000313" key="10">
    <source>
        <dbReference type="Proteomes" id="UP000836841"/>
    </source>
</evidence>
<comment type="similarity">
    <text evidence="2">Belongs to the glycosyltransferase 47 family.</text>
</comment>
<evidence type="ECO:0000256" key="6">
    <source>
        <dbReference type="ARBA" id="ARBA00023034"/>
    </source>
</evidence>
<dbReference type="PANTHER" id="PTHR11062">
    <property type="entry name" value="EXOSTOSIN HEPARAN SULFATE GLYCOSYLTRANSFERASE -RELATED"/>
    <property type="match status" value="1"/>
</dbReference>
<evidence type="ECO:0000259" key="8">
    <source>
        <dbReference type="Pfam" id="PF03016"/>
    </source>
</evidence>
<evidence type="ECO:0000256" key="5">
    <source>
        <dbReference type="ARBA" id="ARBA00022968"/>
    </source>
</evidence>
<keyword evidence="4" id="KW-0808">Transferase</keyword>
<evidence type="ECO:0000256" key="2">
    <source>
        <dbReference type="ARBA" id="ARBA00010271"/>
    </source>
</evidence>
<feature type="compositionally biased region" description="Basic and acidic residues" evidence="7">
    <location>
        <begin position="150"/>
        <end position="164"/>
    </location>
</feature>
<evidence type="ECO:0000256" key="3">
    <source>
        <dbReference type="ARBA" id="ARBA00022676"/>
    </source>
</evidence>
<feature type="region of interest" description="Disordered" evidence="7">
    <location>
        <begin position="72"/>
        <end position="100"/>
    </location>
</feature>
<comment type="subcellular location">
    <subcellularLocation>
        <location evidence="1">Golgi apparatus membrane</location>
        <topology evidence="1">Single-pass type II membrane protein</topology>
    </subcellularLocation>
</comment>
<feature type="domain" description="Exostosin GT47" evidence="8">
    <location>
        <begin position="274"/>
        <end position="608"/>
    </location>
</feature>
<feature type="compositionally biased region" description="Basic residues" evidence="7">
    <location>
        <begin position="249"/>
        <end position="259"/>
    </location>
</feature>
<proteinExistence type="inferred from homology"/>
<dbReference type="InterPro" id="IPR040911">
    <property type="entry name" value="Exostosin_GT47"/>
</dbReference>
<keyword evidence="3" id="KW-0328">Glycosyltransferase</keyword>
<dbReference type="Pfam" id="PF03016">
    <property type="entry name" value="Exostosin_GT47"/>
    <property type="match status" value="1"/>
</dbReference>
<feature type="region of interest" description="Disordered" evidence="7">
    <location>
        <begin position="116"/>
        <end position="259"/>
    </location>
</feature>
<reference evidence="9 10" key="1">
    <citation type="submission" date="2022-03" db="EMBL/GenBank/DDBJ databases">
        <authorList>
            <person name="Nunn A."/>
            <person name="Chopra R."/>
            <person name="Nunn A."/>
            <person name="Contreras Garrido A."/>
        </authorList>
    </citation>
    <scope>NUCLEOTIDE SEQUENCE [LARGE SCALE GENOMIC DNA]</scope>
</reference>
<sequence>MRKPQRRGAMAMEKTSSKYRTQFWYVAMASFLLWLFLLYLFNSSATTVHNHERLFRQDNVIDLSVNVQQHHEPDQPLVSAVDNSTLPVPVDDSSPEDRISEDAKVVNDLVEELEKEKVENEKKRGGTVINGRSTRARRGHREPRKARSSGRAEADKKRVRRKDDDESINVDDNDDNHQSIFDKETNVLESENVAESKKERDDDDNNDSESKSGNELPNDWSDIDLEGDNTSEIVSEERNSTTSEAKTRVNSKRNQPRRVPRVIVRPRTRRNDPCAGKYVYMHDVPALFNEELLKNCWTLSKWTDMCELTSNFGLGPRLPNMEGVSGWFATNQFTLEVIFHNRMKQYKCLTKDSSLASAVYVPYYPGLDLMRFLWGPFPFMRDAAALDLMKWLRESPEWKRMDGRDHFMVAGRTTWDFMRTPENESDWGNRLMILPEIRNMTMLLIESSPWNYHGFAVPYPTYFHPSSNAEILQWQNRMRRIKRRYLFSFVGAPRPNLGDSIRTEIMDQCKASRRKCKLLECVSGSQKCYKPDQIMKFFLSSTFCLQPPGDSYTRRSTFDSILAGCIPVFFHPGSAYAQYIWHLPKDIGKYSVFIPEKNVKEGKVSIEKVLSRIPRAKVVAMREEVIKLIPRLMYFNPSGKRGDAGRFEDAFDVAVEGVLQRVEGLRKRIEEGNEEIFDFPEQFSWKYNVFGNVERHHEWDSYFDRP</sequence>
<keyword evidence="5" id="KW-0735">Signal-anchor</keyword>
<keyword evidence="10" id="KW-1185">Reference proteome</keyword>
<feature type="compositionally biased region" description="Acidic residues" evidence="7">
    <location>
        <begin position="165"/>
        <end position="174"/>
    </location>
</feature>
<evidence type="ECO:0000256" key="7">
    <source>
        <dbReference type="SAM" id="MobiDB-lite"/>
    </source>
</evidence>
<dbReference type="Proteomes" id="UP000836841">
    <property type="component" value="Chromosome 4"/>
</dbReference>
<keyword evidence="5" id="KW-0812">Transmembrane</keyword>
<gene>
    <name evidence="9" type="ORF">TAV2_LOCUS14830</name>
</gene>
<accession>A0AAU9S8E3</accession>